<dbReference type="GO" id="GO:0008934">
    <property type="term" value="F:inositol monophosphate 1-phosphatase activity"/>
    <property type="evidence" value="ECO:0007669"/>
    <property type="project" value="TreeGrafter"/>
</dbReference>
<feature type="binding site" evidence="5">
    <location>
        <position position="89"/>
    </location>
    <ligand>
        <name>Mg(2+)</name>
        <dbReference type="ChEBI" id="CHEBI:18420"/>
        <label>1</label>
        <note>catalytic</note>
    </ligand>
</feature>
<dbReference type="Pfam" id="PF00459">
    <property type="entry name" value="Inositol_P"/>
    <property type="match status" value="1"/>
</dbReference>
<organism evidence="6 7">
    <name type="scientific">Cytobacillus kochii</name>
    <dbReference type="NCBI Taxonomy" id="859143"/>
    <lineage>
        <taxon>Bacteria</taxon>
        <taxon>Bacillati</taxon>
        <taxon>Bacillota</taxon>
        <taxon>Bacilli</taxon>
        <taxon>Bacillales</taxon>
        <taxon>Bacillaceae</taxon>
        <taxon>Cytobacillus</taxon>
    </lineage>
</organism>
<evidence type="ECO:0000256" key="3">
    <source>
        <dbReference type="ARBA" id="ARBA00022801"/>
    </source>
</evidence>
<dbReference type="GO" id="GO:0006020">
    <property type="term" value="P:inositol metabolic process"/>
    <property type="evidence" value="ECO:0007669"/>
    <property type="project" value="TreeGrafter"/>
</dbReference>
<keyword evidence="7" id="KW-1185">Reference proteome</keyword>
<keyword evidence="4 5" id="KW-0460">Magnesium</keyword>
<dbReference type="PRINTS" id="PR00377">
    <property type="entry name" value="IMPHPHTASES"/>
</dbReference>
<dbReference type="SUPFAM" id="SSF56655">
    <property type="entry name" value="Carbohydrate phosphatase"/>
    <property type="match status" value="1"/>
</dbReference>
<proteinExistence type="predicted"/>
<dbReference type="PANTHER" id="PTHR20854">
    <property type="entry name" value="INOSITOL MONOPHOSPHATASE"/>
    <property type="match status" value="1"/>
</dbReference>
<evidence type="ECO:0000256" key="2">
    <source>
        <dbReference type="ARBA" id="ARBA00022723"/>
    </source>
</evidence>
<dbReference type="FunFam" id="3.30.540.10:FF:000003">
    <property type="entry name" value="Inositol-1-monophosphatase"/>
    <property type="match status" value="1"/>
</dbReference>
<dbReference type="CDD" id="cd01637">
    <property type="entry name" value="IMPase_like"/>
    <property type="match status" value="1"/>
</dbReference>
<dbReference type="GO" id="GO:0046872">
    <property type="term" value="F:metal ion binding"/>
    <property type="evidence" value="ECO:0007669"/>
    <property type="project" value="UniProtKB-KW"/>
</dbReference>
<dbReference type="Gene3D" id="3.40.190.80">
    <property type="match status" value="1"/>
</dbReference>
<dbReference type="InterPro" id="IPR000760">
    <property type="entry name" value="Inositol_monophosphatase-like"/>
</dbReference>
<dbReference type="AlphaFoldDB" id="A0A248TD53"/>
<dbReference type="RefSeq" id="WP_095369669.1">
    <property type="nucleotide sequence ID" value="NZ_CP022983.1"/>
</dbReference>
<dbReference type="GO" id="GO:0007165">
    <property type="term" value="P:signal transduction"/>
    <property type="evidence" value="ECO:0007669"/>
    <property type="project" value="TreeGrafter"/>
</dbReference>
<keyword evidence="2 5" id="KW-0479">Metal-binding</keyword>
<feature type="binding site" evidence="5">
    <location>
        <position position="214"/>
    </location>
    <ligand>
        <name>Mg(2+)</name>
        <dbReference type="ChEBI" id="CHEBI:18420"/>
        <label>1</label>
        <note>catalytic</note>
    </ligand>
</feature>
<feature type="binding site" evidence="5">
    <location>
        <position position="69"/>
    </location>
    <ligand>
        <name>Mg(2+)</name>
        <dbReference type="ChEBI" id="CHEBI:18420"/>
        <label>1</label>
        <note>catalytic</note>
    </ligand>
</feature>
<protein>
    <submittedName>
        <fullName evidence="6">Inositol monophosphatase</fullName>
    </submittedName>
</protein>
<evidence type="ECO:0000313" key="7">
    <source>
        <dbReference type="Proteomes" id="UP000215137"/>
    </source>
</evidence>
<evidence type="ECO:0000313" key="6">
    <source>
        <dbReference type="EMBL" id="ASV66094.1"/>
    </source>
</evidence>
<evidence type="ECO:0000256" key="5">
    <source>
        <dbReference type="PIRSR" id="PIRSR600760-2"/>
    </source>
</evidence>
<dbReference type="PROSITE" id="PS00629">
    <property type="entry name" value="IMP_1"/>
    <property type="match status" value="1"/>
</dbReference>
<feature type="binding site" evidence="5">
    <location>
        <position position="90"/>
    </location>
    <ligand>
        <name>Mg(2+)</name>
        <dbReference type="ChEBI" id="CHEBI:18420"/>
        <label>2</label>
    </ligand>
</feature>
<evidence type="ECO:0000256" key="4">
    <source>
        <dbReference type="ARBA" id="ARBA00022842"/>
    </source>
</evidence>
<keyword evidence="3" id="KW-0378">Hydrolase</keyword>
<sequence length="266" mass="29528">MTNWNEIHRLATTWVKEAGERIKASFSEELTIATKSHRNDLVTDMDKGTEQFLIGKIHDHFPSHRILSEEGFGDDFADVGGIIWVIDPIDGTMNFIHQQRNFAISIGIFHEGVGKVGMIYDVVHDEMYHTISGEGAYMNDTKLKPLTKGEVKDAIIGINATWVTSNKRIDPSYLAPLVKDARGTRSYGSAALEMAYVASGRLDAYISLRLAPWDYGGGMILINEVGGKTTNLKGEALMITPQTSVFVARPGVHEEILQQYLNSGNW</sequence>
<dbReference type="PANTHER" id="PTHR20854:SF4">
    <property type="entry name" value="INOSITOL-1-MONOPHOSPHATASE-RELATED"/>
    <property type="match status" value="1"/>
</dbReference>
<name>A0A248TD53_9BACI</name>
<feature type="binding site" evidence="5">
    <location>
        <position position="87"/>
    </location>
    <ligand>
        <name>Mg(2+)</name>
        <dbReference type="ChEBI" id="CHEBI:18420"/>
        <label>1</label>
        <note>catalytic</note>
    </ligand>
</feature>
<dbReference type="OrthoDB" id="9772456at2"/>
<dbReference type="EMBL" id="CP022983">
    <property type="protein sequence ID" value="ASV66094.1"/>
    <property type="molecule type" value="Genomic_DNA"/>
</dbReference>
<dbReference type="Gene3D" id="3.30.540.10">
    <property type="entry name" value="Fructose-1,6-Bisphosphatase, subunit A, domain 1"/>
    <property type="match status" value="1"/>
</dbReference>
<dbReference type="InterPro" id="IPR020583">
    <property type="entry name" value="Inositol_monoP_metal-BS"/>
</dbReference>
<dbReference type="KEGG" id="bko:CKF48_01370"/>
<accession>A0A248TD53</accession>
<gene>
    <name evidence="6" type="ORF">CKF48_01370</name>
</gene>
<dbReference type="Proteomes" id="UP000215137">
    <property type="component" value="Chromosome"/>
</dbReference>
<reference evidence="6 7" key="1">
    <citation type="submission" date="2017-08" db="EMBL/GenBank/DDBJ databases">
        <title>Complete Genome Sequence of Bacillus kochii Oregon-R-modENCODE STRAIN BDGP4, isolated from Drosophila melanogaster gut.</title>
        <authorList>
            <person name="Wan K.H."/>
            <person name="Yu C."/>
            <person name="Park S."/>
            <person name="Hammonds A.S."/>
            <person name="Booth B.W."/>
            <person name="Celniker S.E."/>
        </authorList>
    </citation>
    <scope>NUCLEOTIDE SEQUENCE [LARGE SCALE GENOMIC DNA]</scope>
    <source>
        <strain evidence="6 7">BDGP4</strain>
    </source>
</reference>
<comment type="cofactor">
    <cofactor evidence="1 5">
        <name>Mg(2+)</name>
        <dbReference type="ChEBI" id="CHEBI:18420"/>
    </cofactor>
</comment>
<evidence type="ECO:0000256" key="1">
    <source>
        <dbReference type="ARBA" id="ARBA00001946"/>
    </source>
</evidence>